<organism evidence="1 2">
    <name type="scientific">Populus alba x Populus x berolinensis</name>
    <dbReference type="NCBI Taxonomy" id="444605"/>
    <lineage>
        <taxon>Eukaryota</taxon>
        <taxon>Viridiplantae</taxon>
        <taxon>Streptophyta</taxon>
        <taxon>Embryophyta</taxon>
        <taxon>Tracheophyta</taxon>
        <taxon>Spermatophyta</taxon>
        <taxon>Magnoliopsida</taxon>
        <taxon>eudicotyledons</taxon>
        <taxon>Gunneridae</taxon>
        <taxon>Pentapetalae</taxon>
        <taxon>rosids</taxon>
        <taxon>fabids</taxon>
        <taxon>Malpighiales</taxon>
        <taxon>Salicaceae</taxon>
        <taxon>Saliceae</taxon>
        <taxon>Populus</taxon>
    </lineage>
</organism>
<reference evidence="1" key="1">
    <citation type="journal article" date="2023" name="Mol. Ecol. Resour.">
        <title>Chromosome-level genome assembly of a triploid poplar Populus alba 'Berolinensis'.</title>
        <authorList>
            <person name="Chen S."/>
            <person name="Yu Y."/>
            <person name="Wang X."/>
            <person name="Wang S."/>
            <person name="Zhang T."/>
            <person name="Zhou Y."/>
            <person name="He R."/>
            <person name="Meng N."/>
            <person name="Wang Y."/>
            <person name="Liu W."/>
            <person name="Liu Z."/>
            <person name="Liu J."/>
            <person name="Guo Q."/>
            <person name="Huang H."/>
            <person name="Sederoff R.R."/>
            <person name="Wang G."/>
            <person name="Qu G."/>
            <person name="Chen S."/>
        </authorList>
    </citation>
    <scope>NUCLEOTIDE SEQUENCE</scope>
    <source>
        <strain evidence="1">SC-2020</strain>
    </source>
</reference>
<proteinExistence type="predicted"/>
<accession>A0AAD6QIX0</accession>
<protein>
    <submittedName>
        <fullName evidence="1">Uncharacterized protein</fullName>
    </submittedName>
</protein>
<dbReference type="EMBL" id="JAQIZT010000007">
    <property type="protein sequence ID" value="KAJ6991242.1"/>
    <property type="molecule type" value="Genomic_DNA"/>
</dbReference>
<evidence type="ECO:0000313" key="2">
    <source>
        <dbReference type="Proteomes" id="UP001164929"/>
    </source>
</evidence>
<dbReference type="AlphaFoldDB" id="A0AAD6QIX0"/>
<evidence type="ECO:0000313" key="1">
    <source>
        <dbReference type="EMBL" id="KAJ6991242.1"/>
    </source>
</evidence>
<name>A0AAD6QIX0_9ROSI</name>
<comment type="caution">
    <text evidence="1">The sequence shown here is derived from an EMBL/GenBank/DDBJ whole genome shotgun (WGS) entry which is preliminary data.</text>
</comment>
<keyword evidence="2" id="KW-1185">Reference proteome</keyword>
<sequence>MNRKKKSIQVRRIGRGKGIHFPFSYNLTFPCPLYFQSLHSLVPIFLPTRKLKEKIAFHYFFPSGF</sequence>
<gene>
    <name evidence="1" type="ORF">NC653_019445</name>
</gene>
<dbReference type="Proteomes" id="UP001164929">
    <property type="component" value="Chromosome 7"/>
</dbReference>